<dbReference type="InterPro" id="IPR006186">
    <property type="entry name" value="Ser/Thr-sp_prot-phosphatase"/>
</dbReference>
<dbReference type="InterPro" id="IPR029052">
    <property type="entry name" value="Metallo-depent_PP-like"/>
</dbReference>
<dbReference type="EMBL" id="JADGJH010000375">
    <property type="protein sequence ID" value="KAJ3130608.1"/>
    <property type="molecule type" value="Genomic_DNA"/>
</dbReference>
<dbReference type="Proteomes" id="UP001211907">
    <property type="component" value="Unassembled WGS sequence"/>
</dbReference>
<comment type="subunit">
    <text evidence="4">Composed of two components (A and B), the A component is the catalytic subunit and the B component confers calcium sensitivity.</text>
</comment>
<dbReference type="GO" id="GO:0046872">
    <property type="term" value="F:metal ion binding"/>
    <property type="evidence" value="ECO:0007669"/>
    <property type="project" value="UniProtKB-KW"/>
</dbReference>
<comment type="caution">
    <text evidence="16">The sequence shown here is derived from an EMBL/GenBank/DDBJ whole genome shotgun (WGS) entry which is preliminary data.</text>
</comment>
<evidence type="ECO:0000256" key="6">
    <source>
        <dbReference type="ARBA" id="ARBA00022801"/>
    </source>
</evidence>
<evidence type="ECO:0000313" key="17">
    <source>
        <dbReference type="Proteomes" id="UP001211907"/>
    </source>
</evidence>
<evidence type="ECO:0000256" key="13">
    <source>
        <dbReference type="RuleBase" id="RU004273"/>
    </source>
</evidence>
<dbReference type="GO" id="GO:0097720">
    <property type="term" value="P:calcineurin-mediated signaling"/>
    <property type="evidence" value="ECO:0007669"/>
    <property type="project" value="InterPro"/>
</dbReference>
<dbReference type="Pfam" id="PF00149">
    <property type="entry name" value="Metallophos"/>
    <property type="match status" value="1"/>
</dbReference>
<proteinExistence type="inferred from homology"/>
<comment type="cofactor">
    <cofactor evidence="1">
        <name>Zn(2+)</name>
        <dbReference type="ChEBI" id="CHEBI:29105"/>
    </cofactor>
</comment>
<dbReference type="Gene3D" id="3.60.21.10">
    <property type="match status" value="1"/>
</dbReference>
<accession>A0AAD5T4H4</accession>
<dbReference type="GO" id="GO:0005516">
    <property type="term" value="F:calmodulin binding"/>
    <property type="evidence" value="ECO:0007669"/>
    <property type="project" value="UniProtKB-KW"/>
</dbReference>
<organism evidence="16 17">
    <name type="scientific">Physocladia obscura</name>
    <dbReference type="NCBI Taxonomy" id="109957"/>
    <lineage>
        <taxon>Eukaryota</taxon>
        <taxon>Fungi</taxon>
        <taxon>Fungi incertae sedis</taxon>
        <taxon>Chytridiomycota</taxon>
        <taxon>Chytridiomycota incertae sedis</taxon>
        <taxon>Chytridiomycetes</taxon>
        <taxon>Chytridiales</taxon>
        <taxon>Chytriomycetaceae</taxon>
        <taxon>Physocladia</taxon>
    </lineage>
</organism>
<dbReference type="CDD" id="cd07416">
    <property type="entry name" value="MPP_PP2B"/>
    <property type="match status" value="1"/>
</dbReference>
<keyword evidence="10" id="KW-0408">Iron</keyword>
<keyword evidence="6 13" id="KW-0378">Hydrolase</keyword>
<evidence type="ECO:0000256" key="2">
    <source>
        <dbReference type="ARBA" id="ARBA00001965"/>
    </source>
</evidence>
<feature type="region of interest" description="Disordered" evidence="14">
    <location>
        <begin position="469"/>
        <end position="532"/>
    </location>
</feature>
<dbReference type="PROSITE" id="PS00125">
    <property type="entry name" value="SER_THR_PHOSPHATASE"/>
    <property type="match status" value="1"/>
</dbReference>
<dbReference type="GO" id="GO:0033192">
    <property type="term" value="F:calmodulin-dependent protein phosphatase activity"/>
    <property type="evidence" value="ECO:0007669"/>
    <property type="project" value="InterPro"/>
</dbReference>
<keyword evidence="17" id="KW-1185">Reference proteome</keyword>
<keyword evidence="8" id="KW-0112">Calmodulin-binding</keyword>
<evidence type="ECO:0000256" key="9">
    <source>
        <dbReference type="ARBA" id="ARBA00022912"/>
    </source>
</evidence>
<dbReference type="EC" id="3.1.3.16" evidence="13"/>
<evidence type="ECO:0000256" key="12">
    <source>
        <dbReference type="ARBA" id="ARBA00048336"/>
    </source>
</evidence>
<comment type="catalytic activity">
    <reaction evidence="11">
        <text>O-phospho-L-seryl-[protein] + H2O = L-seryl-[protein] + phosphate</text>
        <dbReference type="Rhea" id="RHEA:20629"/>
        <dbReference type="Rhea" id="RHEA-COMP:9863"/>
        <dbReference type="Rhea" id="RHEA-COMP:11604"/>
        <dbReference type="ChEBI" id="CHEBI:15377"/>
        <dbReference type="ChEBI" id="CHEBI:29999"/>
        <dbReference type="ChEBI" id="CHEBI:43474"/>
        <dbReference type="ChEBI" id="CHEBI:83421"/>
        <dbReference type="EC" id="3.1.3.16"/>
    </reaction>
</comment>
<protein>
    <recommendedName>
        <fullName evidence="13">Serine/threonine-protein phosphatase</fullName>
        <ecNumber evidence="13">3.1.3.16</ecNumber>
    </recommendedName>
</protein>
<name>A0AAD5T4H4_9FUNG</name>
<evidence type="ECO:0000256" key="1">
    <source>
        <dbReference type="ARBA" id="ARBA00001947"/>
    </source>
</evidence>
<dbReference type="PANTHER" id="PTHR45673">
    <property type="entry name" value="SERINE/THREONINE-PROTEIN PHOSPHATASE 2B CATALYTIC SUBUNIT 1-RELATED"/>
    <property type="match status" value="1"/>
</dbReference>
<dbReference type="SUPFAM" id="SSF56300">
    <property type="entry name" value="Metallo-dependent phosphatases"/>
    <property type="match status" value="1"/>
</dbReference>
<dbReference type="AlphaFoldDB" id="A0AAD5T4H4"/>
<dbReference type="InterPro" id="IPR043360">
    <property type="entry name" value="PP2B"/>
</dbReference>
<evidence type="ECO:0000256" key="14">
    <source>
        <dbReference type="SAM" id="MobiDB-lite"/>
    </source>
</evidence>
<comment type="cofactor">
    <cofactor evidence="2">
        <name>Fe(3+)</name>
        <dbReference type="ChEBI" id="CHEBI:29034"/>
    </cofactor>
</comment>
<evidence type="ECO:0000259" key="15">
    <source>
        <dbReference type="PROSITE" id="PS00125"/>
    </source>
</evidence>
<keyword evidence="7" id="KW-0862">Zinc</keyword>
<sequence length="532" mass="60155">MTEEQSNIGIETAQVSVVAKAPKKKTGRLRKDIDFTVHVMENGETVSTRERVIKGVPAPAVNVPTATEFFSPIDPTKPNLAFLKDHFLHEGRVTEEQALLIVREATRILKTEPTLLDVAAPVTVCGDIHGQYFDLVKLFEVGGDPATTRYLFLGDYVDRGYYSIECVLYLWSLKIWYPDSVFLMRGNHECKHLTDYFTFKLECDHKYSEELYDACMESFCALPLGALMNKQFLCIHGGLSPELTTLDDFDKIDRFREPPTYGVMCDLLWADPIENFGQERNNEFYTHNSARGCSYYYSYNAACTFLEKNGLLSIIRAHEAQDAGFKMYATTKTTGFPALITIFSAPNYLDIYNNKAAILKYENNVLNIRQFNITDMLIAILNICSKEELDDEKIMVMDEVSEQEVRKHVIKNKILAVGRMARVFNVLREEKEKISELKGLMGTTSLPAGTLALGAEGIKIAIRTFEQAKQADKDNEKLPPLNGEKMPEPAKPIFGSPVTLPFELQDVDRNESPPLPNTGRIKRTPTLTKTEY</sequence>
<comment type="similarity">
    <text evidence="3">Belongs to the PPP phosphatase family. PP-2B subfamily.</text>
</comment>
<reference evidence="16" key="1">
    <citation type="submission" date="2020-05" db="EMBL/GenBank/DDBJ databases">
        <title>Phylogenomic resolution of chytrid fungi.</title>
        <authorList>
            <person name="Stajich J.E."/>
            <person name="Amses K."/>
            <person name="Simmons R."/>
            <person name="Seto K."/>
            <person name="Myers J."/>
            <person name="Bonds A."/>
            <person name="Quandt C.A."/>
            <person name="Barry K."/>
            <person name="Liu P."/>
            <person name="Grigoriev I."/>
            <person name="Longcore J.E."/>
            <person name="James T.Y."/>
        </authorList>
    </citation>
    <scope>NUCLEOTIDE SEQUENCE</scope>
    <source>
        <strain evidence="16">JEL0513</strain>
    </source>
</reference>
<evidence type="ECO:0000256" key="10">
    <source>
        <dbReference type="ARBA" id="ARBA00023004"/>
    </source>
</evidence>
<dbReference type="SMART" id="SM00156">
    <property type="entry name" value="PP2Ac"/>
    <property type="match status" value="1"/>
</dbReference>
<evidence type="ECO:0000256" key="4">
    <source>
        <dbReference type="ARBA" id="ARBA00011112"/>
    </source>
</evidence>
<keyword evidence="9" id="KW-0904">Protein phosphatase</keyword>
<evidence type="ECO:0000256" key="7">
    <source>
        <dbReference type="ARBA" id="ARBA00022833"/>
    </source>
</evidence>
<evidence type="ECO:0000256" key="5">
    <source>
        <dbReference type="ARBA" id="ARBA00022723"/>
    </source>
</evidence>
<dbReference type="InterPro" id="IPR004843">
    <property type="entry name" value="Calcineurin-like_PHP"/>
</dbReference>
<keyword evidence="5" id="KW-0479">Metal-binding</keyword>
<dbReference type="InterPro" id="IPR041751">
    <property type="entry name" value="MPP_PP2B"/>
</dbReference>
<comment type="catalytic activity">
    <reaction evidence="12 13">
        <text>O-phospho-L-threonyl-[protein] + H2O = L-threonyl-[protein] + phosphate</text>
        <dbReference type="Rhea" id="RHEA:47004"/>
        <dbReference type="Rhea" id="RHEA-COMP:11060"/>
        <dbReference type="Rhea" id="RHEA-COMP:11605"/>
        <dbReference type="ChEBI" id="CHEBI:15377"/>
        <dbReference type="ChEBI" id="CHEBI:30013"/>
        <dbReference type="ChEBI" id="CHEBI:43474"/>
        <dbReference type="ChEBI" id="CHEBI:61977"/>
        <dbReference type="EC" id="3.1.3.16"/>
    </reaction>
</comment>
<feature type="domain" description="Serine/threonine specific protein phosphatases" evidence="15">
    <location>
        <begin position="184"/>
        <end position="189"/>
    </location>
</feature>
<dbReference type="PRINTS" id="PR00114">
    <property type="entry name" value="STPHPHTASE"/>
</dbReference>
<gene>
    <name evidence="16" type="primary">CNA1_3</name>
    <name evidence="16" type="ORF">HK100_007874</name>
</gene>
<evidence type="ECO:0000256" key="11">
    <source>
        <dbReference type="ARBA" id="ARBA00047761"/>
    </source>
</evidence>
<evidence type="ECO:0000256" key="8">
    <source>
        <dbReference type="ARBA" id="ARBA00022860"/>
    </source>
</evidence>
<evidence type="ECO:0000313" key="16">
    <source>
        <dbReference type="EMBL" id="KAJ3130608.1"/>
    </source>
</evidence>
<evidence type="ECO:0000256" key="3">
    <source>
        <dbReference type="ARBA" id="ARBA00009905"/>
    </source>
</evidence>